<dbReference type="Pfam" id="PF19085">
    <property type="entry name" value="Choline_bind_2"/>
    <property type="match status" value="1"/>
</dbReference>
<dbReference type="InterPro" id="IPR001279">
    <property type="entry name" value="Metallo-B-lactamas"/>
</dbReference>
<dbReference type="InterPro" id="IPR052159">
    <property type="entry name" value="Competence_DNA_uptake"/>
</dbReference>
<dbReference type="SUPFAM" id="SSF69360">
    <property type="entry name" value="Cell wall binding repeat"/>
    <property type="match status" value="2"/>
</dbReference>
<feature type="chain" id="PRO_5039556077" evidence="3">
    <location>
        <begin position="27"/>
        <end position="713"/>
    </location>
</feature>
<gene>
    <name evidence="5" type="ORF">H6A13_11515</name>
</gene>
<comment type="caution">
    <text evidence="5">The sequence shown here is derived from an EMBL/GenBank/DDBJ whole genome shotgun (WGS) entry which is preliminary data.</text>
</comment>
<evidence type="ECO:0000256" key="2">
    <source>
        <dbReference type="PROSITE-ProRule" id="PRU00591"/>
    </source>
</evidence>
<feature type="repeat" description="Cell wall-binding" evidence="2">
    <location>
        <begin position="636"/>
        <end position="655"/>
    </location>
</feature>
<dbReference type="Gene3D" id="3.60.15.10">
    <property type="entry name" value="Ribonuclease Z/Hydroxyacylglutathione hydrolase-like"/>
    <property type="match status" value="1"/>
</dbReference>
<feature type="repeat" description="Cell wall-binding" evidence="2">
    <location>
        <begin position="656"/>
        <end position="675"/>
    </location>
</feature>
<dbReference type="Pfam" id="PF19127">
    <property type="entry name" value="Choline_bind_3"/>
    <property type="match status" value="2"/>
</dbReference>
<dbReference type="Gene3D" id="2.20.120.10">
    <property type="entry name" value="Multimodular pneumococcal cell wall endolysin, domain 3"/>
    <property type="match status" value="1"/>
</dbReference>
<dbReference type="PANTHER" id="PTHR30619:SF7">
    <property type="entry name" value="BETA-LACTAMASE DOMAIN PROTEIN"/>
    <property type="match status" value="1"/>
</dbReference>
<accession>A0A938X492</accession>
<reference evidence="5" key="2">
    <citation type="journal article" date="2021" name="Sci. Rep.">
        <title>The distribution of antibiotic resistance genes in chicken gut microbiota commensals.</title>
        <authorList>
            <person name="Juricova H."/>
            <person name="Matiasovicova J."/>
            <person name="Kubasova T."/>
            <person name="Cejkova D."/>
            <person name="Rychlik I."/>
        </authorList>
    </citation>
    <scope>NUCLEOTIDE SEQUENCE</scope>
    <source>
        <strain evidence="5">An420c</strain>
    </source>
</reference>
<dbReference type="PANTHER" id="PTHR30619">
    <property type="entry name" value="DNA INTERNALIZATION/COMPETENCE PROTEIN COMEC/REC2"/>
    <property type="match status" value="1"/>
</dbReference>
<evidence type="ECO:0000313" key="5">
    <source>
        <dbReference type="EMBL" id="MBM6827713.1"/>
    </source>
</evidence>
<keyword evidence="6" id="KW-1185">Reference proteome</keyword>
<dbReference type="Pfam" id="PF00753">
    <property type="entry name" value="Lactamase_B"/>
    <property type="match status" value="1"/>
</dbReference>
<feature type="signal peptide" evidence="3">
    <location>
        <begin position="1"/>
        <end position="26"/>
    </location>
</feature>
<dbReference type="Gene3D" id="2.10.270.10">
    <property type="entry name" value="Cholin Binding"/>
    <property type="match status" value="4"/>
</dbReference>
<dbReference type="AlphaFoldDB" id="A0A938X492"/>
<dbReference type="InterPro" id="IPR036866">
    <property type="entry name" value="RibonucZ/Hydroxyglut_hydro"/>
</dbReference>
<dbReference type="SUPFAM" id="SSF56281">
    <property type="entry name" value="Metallo-hydrolase/oxidoreductase"/>
    <property type="match status" value="1"/>
</dbReference>
<dbReference type="PROSITE" id="PS51170">
    <property type="entry name" value="CW"/>
    <property type="match status" value="5"/>
</dbReference>
<feature type="repeat" description="Cell wall-binding" evidence="2">
    <location>
        <begin position="470"/>
        <end position="489"/>
    </location>
</feature>
<dbReference type="Proteomes" id="UP000713880">
    <property type="component" value="Unassembled WGS sequence"/>
</dbReference>
<name>A0A938X492_9CLOT</name>
<dbReference type="RefSeq" id="WP_204909702.1">
    <property type="nucleotide sequence ID" value="NZ_JACJLV010000053.1"/>
</dbReference>
<reference evidence="5" key="1">
    <citation type="submission" date="2020-08" db="EMBL/GenBank/DDBJ databases">
        <authorList>
            <person name="Cejkova D."/>
            <person name="Kubasova T."/>
            <person name="Jahodarova E."/>
            <person name="Rychlik I."/>
        </authorList>
    </citation>
    <scope>NUCLEOTIDE SEQUENCE</scope>
    <source>
        <strain evidence="5">An420c</strain>
    </source>
</reference>
<protein>
    <submittedName>
        <fullName evidence="5">MBL fold metallo-hydrolase</fullName>
    </submittedName>
</protein>
<sequence>MKLGKINKIKILAACLAAMASVAVHGGEAEAAGETKIHFISLNSTTDAILLESNGHFGMVDSGEDWDYPDGETYPLRDGVTQGIGFEQQVIHYLKSVGVEKLDFYIATHSHSDHIGSGDEILDAFPTDRLYINRYDDSYIIDAHGKDPEDPYYHEGADETRLWDNQYVYDQIIEAAERNGTQIITDLDLEGNKESRSFSLGDMNIQLMNCYKNRDENGIVIPVADENDNCIVTKVTAFGRVALLTADLDPTEGDTVRVASQLIEELGDQEEIKNEEDIDIRIKKSYETNDYEAETNIELDLPENRTMRENNDEEKIDESKKNTGRTIRIDLMKMLHHSIDYNNTTYFLTSLNPKTAVITGYESWFNARERDCLPNTKVYATATDSAAVVATFSESGIKTKYEKLEPEWYQIAGLWYYFDSNGRTFTDQGAHEIDGKIYCFDQKGALSTANRWVQVNGKWRYWLTGGDYYKSDWLNIENEWYYLDENGDAVTGWREIRGQWFYFYDNCQLATDTWIGNYYVNEFGAWEPTASRNEWVLSGNRWWYRHADGSYTTSGWEEIDGQKYYFDSAGWMVTGWQWVEDKCYYLTSSGALATDTWIDGYYVDESGVWISEAVRDEWILSGNRWWYRHADGSYTTSDWELINGKWYYFDGAGWMVTGWIRSDGDWYYLDSSGVMVTNAWVGNYYLKSNGEMAVSEWVDDGKYYVNSNGEWIA</sequence>
<evidence type="ECO:0000256" key="1">
    <source>
        <dbReference type="ARBA" id="ARBA00022737"/>
    </source>
</evidence>
<feature type="repeat" description="Cell wall-binding" evidence="2">
    <location>
        <begin position="405"/>
        <end position="424"/>
    </location>
</feature>
<evidence type="ECO:0000256" key="3">
    <source>
        <dbReference type="SAM" id="SignalP"/>
    </source>
</evidence>
<keyword evidence="3" id="KW-0732">Signal</keyword>
<feature type="repeat" description="Cell wall-binding" evidence="2">
    <location>
        <begin position="553"/>
        <end position="572"/>
    </location>
</feature>
<evidence type="ECO:0000259" key="4">
    <source>
        <dbReference type="Pfam" id="PF00753"/>
    </source>
</evidence>
<feature type="domain" description="Metallo-beta-lactamase" evidence="4">
    <location>
        <begin position="47"/>
        <end position="144"/>
    </location>
</feature>
<proteinExistence type="predicted"/>
<keyword evidence="1" id="KW-0677">Repeat</keyword>
<evidence type="ECO:0000313" key="6">
    <source>
        <dbReference type="Proteomes" id="UP000713880"/>
    </source>
</evidence>
<organism evidence="5 6">
    <name type="scientific">Mordavella massiliensis</name>
    <dbReference type="NCBI Taxonomy" id="1871024"/>
    <lineage>
        <taxon>Bacteria</taxon>
        <taxon>Bacillati</taxon>
        <taxon>Bacillota</taxon>
        <taxon>Clostridia</taxon>
        <taxon>Eubacteriales</taxon>
        <taxon>Clostridiaceae</taxon>
        <taxon>Mordavella</taxon>
    </lineage>
</organism>
<dbReference type="Pfam" id="PF01473">
    <property type="entry name" value="Choline_bind_1"/>
    <property type="match status" value="3"/>
</dbReference>
<dbReference type="EMBL" id="JACJLV010000053">
    <property type="protein sequence ID" value="MBM6827713.1"/>
    <property type="molecule type" value="Genomic_DNA"/>
</dbReference>
<dbReference type="InterPro" id="IPR018337">
    <property type="entry name" value="Cell_wall/Cho-bd_repeat"/>
</dbReference>